<dbReference type="EMBL" id="LT634361">
    <property type="protein sequence ID" value="SFZ81628.1"/>
    <property type="molecule type" value="Genomic_DNA"/>
</dbReference>
<dbReference type="InterPro" id="IPR036737">
    <property type="entry name" value="OmpA-like_sf"/>
</dbReference>
<dbReference type="PANTHER" id="PTHR30329:SF21">
    <property type="entry name" value="LIPOPROTEIN YIAD-RELATED"/>
    <property type="match status" value="1"/>
</dbReference>
<proteinExistence type="predicted"/>
<dbReference type="SUPFAM" id="SSF49464">
    <property type="entry name" value="Carboxypeptidase regulatory domain-like"/>
    <property type="match status" value="1"/>
</dbReference>
<evidence type="ECO:0000259" key="5">
    <source>
        <dbReference type="PROSITE" id="PS51123"/>
    </source>
</evidence>
<dbReference type="Gene3D" id="3.30.1330.60">
    <property type="entry name" value="OmpA-like domain"/>
    <property type="match status" value="1"/>
</dbReference>
<dbReference type="OrthoDB" id="9809364at2"/>
<sequence length="720" mass="82642">MKIKIALLLILSVAAQIFSQSKRVADRYFGEFAYVKSAKLYEAIYQKGDTSKHVVSRLADSYYNNAETDKAEFWYNKLVNSYKENLESEYLFKYAQTLRSNGKYKESDVIFLDLASKDSLYNNRKEALENDNYLIDYSKNKDKRISVRNLSTNTALSDFGGFLLNGKVYFTSAKPRNGKRGKLYKWNNQPFLNLYKGFEIIKLLEGSQKDTVVELISPKILNAPINTKYHEATPIFTKDGRTMYFTRDNFDGRRLRKDKELTVNLKLYRAELIDGEWTNVTELPFNSNNYSVGHPALSVDEKTLYFVSDMPGGFGGTDVYRVKIKEKNQYGTPVNLGNTVNTSDREMFPFIGKDSTLYFSSNGHLGLGLLDIFQTKIKNDTTYTPVKNLGYPFNSKRDDFAFFIAEKGKKGFFSSNREGGKGDDDIYSYFIYTDEPVCKQTIAGAVINTKTGEPIDAATVKLIDPKGEVIKEVLSKEDGTYKFTEVLCDITYSIQGTKLDHKSDRKSISTTAKAGDFIEEDLNLVPLILGDQIVINPIYFDYDKSDIREDAQYELEHIVTVLNNHPSIVIKIESHTDSRGTSTYNRQLSDSRAKSTRDYIISRGISSDRIESAIGYGEDRLLNNCDDLNKNKCTEAEHQLNRRSYFYVVKGGENVKANQEAEKKRVKKANRRRLKFMRSNRNYKRNNYNRHRTSSLGKCLKDEEDKCQENRGEFEIKYRN</sequence>
<dbReference type="CDD" id="cd07185">
    <property type="entry name" value="OmpA_C-like"/>
    <property type="match status" value="1"/>
</dbReference>
<dbReference type="InterPro" id="IPR006665">
    <property type="entry name" value="OmpA-like"/>
</dbReference>
<dbReference type="InterPro" id="IPR006664">
    <property type="entry name" value="OMP_bac"/>
</dbReference>
<name>A0A2H1E8G0_9FLAO</name>
<dbReference type="InterPro" id="IPR008969">
    <property type="entry name" value="CarboxyPept-like_regulatory"/>
</dbReference>
<comment type="subcellular location">
    <subcellularLocation>
        <location evidence="1">Cell outer membrane</location>
    </subcellularLocation>
</comment>
<evidence type="ECO:0000256" key="2">
    <source>
        <dbReference type="ARBA" id="ARBA00023136"/>
    </source>
</evidence>
<reference evidence="6 7" key="1">
    <citation type="submission" date="2016-11" db="EMBL/GenBank/DDBJ databases">
        <authorList>
            <person name="Jaros S."/>
            <person name="Januszkiewicz K."/>
            <person name="Wedrychowicz H."/>
        </authorList>
    </citation>
    <scope>NUCLEOTIDE SEQUENCE [LARGE SCALE GENOMIC DNA]</scope>
    <source>
        <strain evidence="6">NCIMB 2154T</strain>
    </source>
</reference>
<dbReference type="Pfam" id="PF00691">
    <property type="entry name" value="OmpA"/>
    <property type="match status" value="1"/>
</dbReference>
<dbReference type="PRINTS" id="PR01021">
    <property type="entry name" value="OMPADOMAIN"/>
</dbReference>
<dbReference type="SUPFAM" id="SSF103088">
    <property type="entry name" value="OmpA-like"/>
    <property type="match status" value="1"/>
</dbReference>
<keyword evidence="2 4" id="KW-0472">Membrane</keyword>
<evidence type="ECO:0000256" key="3">
    <source>
        <dbReference type="ARBA" id="ARBA00023237"/>
    </source>
</evidence>
<evidence type="ECO:0000313" key="6">
    <source>
        <dbReference type="EMBL" id="SFZ81628.1"/>
    </source>
</evidence>
<dbReference type="PANTHER" id="PTHR30329">
    <property type="entry name" value="STATOR ELEMENT OF FLAGELLAR MOTOR COMPLEX"/>
    <property type="match status" value="1"/>
</dbReference>
<dbReference type="InterPro" id="IPR050330">
    <property type="entry name" value="Bact_OuterMem_StrucFunc"/>
</dbReference>
<accession>A0A2H1E8G0</accession>
<dbReference type="Gene3D" id="2.120.10.30">
    <property type="entry name" value="TolB, C-terminal domain"/>
    <property type="match status" value="1"/>
</dbReference>
<dbReference type="InterPro" id="IPR011042">
    <property type="entry name" value="6-blade_b-propeller_TolB-like"/>
</dbReference>
<dbReference type="KEGG" id="tmar:MARIT_1207"/>
<dbReference type="Proteomes" id="UP000231564">
    <property type="component" value="Chromosome MARIT"/>
</dbReference>
<keyword evidence="3" id="KW-0998">Cell outer membrane</keyword>
<dbReference type="Gene3D" id="2.60.40.1120">
    <property type="entry name" value="Carboxypeptidase-like, regulatory domain"/>
    <property type="match status" value="1"/>
</dbReference>
<dbReference type="RefSeq" id="WP_100211037.1">
    <property type="nucleotide sequence ID" value="NZ_CP138495.1"/>
</dbReference>
<dbReference type="AlphaFoldDB" id="A0A2H1E8G0"/>
<dbReference type="InterPro" id="IPR011659">
    <property type="entry name" value="WD40"/>
</dbReference>
<gene>
    <name evidence="6" type="ORF">MARIT_1207</name>
</gene>
<organism evidence="6 7">
    <name type="scientific">Tenacibaculum maritimum NCIMB 2154</name>
    <dbReference type="NCBI Taxonomy" id="1349785"/>
    <lineage>
        <taxon>Bacteria</taxon>
        <taxon>Pseudomonadati</taxon>
        <taxon>Bacteroidota</taxon>
        <taxon>Flavobacteriia</taxon>
        <taxon>Flavobacteriales</taxon>
        <taxon>Flavobacteriaceae</taxon>
        <taxon>Tenacibaculum</taxon>
    </lineage>
</organism>
<dbReference type="Pfam" id="PF07676">
    <property type="entry name" value="PD40"/>
    <property type="match status" value="1"/>
</dbReference>
<protein>
    <submittedName>
        <fullName evidence="6">Probable outer membrane protein, OmpA family</fullName>
    </submittedName>
</protein>
<dbReference type="GeneID" id="47722755"/>
<dbReference type="GO" id="GO:0009279">
    <property type="term" value="C:cell outer membrane"/>
    <property type="evidence" value="ECO:0007669"/>
    <property type="project" value="UniProtKB-SubCell"/>
</dbReference>
<dbReference type="SUPFAM" id="SSF82171">
    <property type="entry name" value="DPP6 N-terminal domain-like"/>
    <property type="match status" value="1"/>
</dbReference>
<dbReference type="STRING" id="1349785.GCA_000509405_01040"/>
<feature type="domain" description="OmpA-like" evidence="5">
    <location>
        <begin position="527"/>
        <end position="652"/>
    </location>
</feature>
<evidence type="ECO:0000256" key="4">
    <source>
        <dbReference type="PROSITE-ProRule" id="PRU00473"/>
    </source>
</evidence>
<keyword evidence="7" id="KW-1185">Reference proteome</keyword>
<dbReference type="PROSITE" id="PS51123">
    <property type="entry name" value="OMPA_2"/>
    <property type="match status" value="1"/>
</dbReference>
<evidence type="ECO:0000313" key="7">
    <source>
        <dbReference type="Proteomes" id="UP000231564"/>
    </source>
</evidence>
<evidence type="ECO:0000256" key="1">
    <source>
        <dbReference type="ARBA" id="ARBA00004442"/>
    </source>
</evidence>